<organism evidence="1 2">
    <name type="scientific">Cupriavidus pampae</name>
    <dbReference type="NCBI Taxonomy" id="659251"/>
    <lineage>
        <taxon>Bacteria</taxon>
        <taxon>Pseudomonadati</taxon>
        <taxon>Pseudomonadota</taxon>
        <taxon>Betaproteobacteria</taxon>
        <taxon>Burkholderiales</taxon>
        <taxon>Burkholderiaceae</taxon>
        <taxon>Cupriavidus</taxon>
    </lineage>
</organism>
<proteinExistence type="predicted"/>
<dbReference type="Proteomes" id="UP000706525">
    <property type="component" value="Unassembled WGS sequence"/>
</dbReference>
<name>A0ABM8XS09_9BURK</name>
<sequence>MERAHFYAEAYDISIVTVIRQIDRVAGELGLPATGLETSDFWQAWNGNRASIPTVGHSIFGTEKPDVATYVVDSERTFGTTFFKALAQWQLTEGGRSPSFVATVMNIGLDDAIELSHYLQTHTA</sequence>
<accession>A0ABM8XS09</accession>
<protein>
    <recommendedName>
        <fullName evidence="3">XRE family transcriptional regulator</fullName>
    </recommendedName>
</protein>
<comment type="caution">
    <text evidence="1">The sequence shown here is derived from an EMBL/GenBank/DDBJ whole genome shotgun (WGS) entry which is preliminary data.</text>
</comment>
<reference evidence="1 2" key="1">
    <citation type="submission" date="2021-08" db="EMBL/GenBank/DDBJ databases">
        <authorList>
            <person name="Peeters C."/>
        </authorList>
    </citation>
    <scope>NUCLEOTIDE SEQUENCE [LARGE SCALE GENOMIC DNA]</scope>
    <source>
        <strain evidence="1 2">LMG 32289</strain>
    </source>
</reference>
<evidence type="ECO:0000313" key="1">
    <source>
        <dbReference type="EMBL" id="CAG9183071.1"/>
    </source>
</evidence>
<evidence type="ECO:0008006" key="3">
    <source>
        <dbReference type="Google" id="ProtNLM"/>
    </source>
</evidence>
<gene>
    <name evidence="1" type="ORF">LMG32289_05268</name>
</gene>
<dbReference type="EMBL" id="CAJZAG010000011">
    <property type="protein sequence ID" value="CAG9183071.1"/>
    <property type="molecule type" value="Genomic_DNA"/>
</dbReference>
<keyword evidence="2" id="KW-1185">Reference proteome</keyword>
<evidence type="ECO:0000313" key="2">
    <source>
        <dbReference type="Proteomes" id="UP000706525"/>
    </source>
</evidence>